<name>A0ABW8FU24_9GAMM</name>
<gene>
    <name evidence="1" type="ORF">ACIPSN_02845</name>
</gene>
<comment type="caution">
    <text evidence="1">The sequence shown here is derived from an EMBL/GenBank/DDBJ whole genome shotgun (WGS) entry which is preliminary data.</text>
</comment>
<reference evidence="1 2" key="1">
    <citation type="submission" date="2024-10" db="EMBL/GenBank/DDBJ databases">
        <authorList>
            <person name="Lu C.-H."/>
        </authorList>
    </citation>
    <scope>NUCLEOTIDE SEQUENCE [LARGE SCALE GENOMIC DNA]</scope>
    <source>
        <strain evidence="1 2">22QBSP01-2</strain>
    </source>
</reference>
<dbReference type="Proteomes" id="UP001617714">
    <property type="component" value="Unassembled WGS sequence"/>
</dbReference>
<accession>A0ABW8FU24</accession>
<organism evidence="1 2">
    <name type="scientific">Pectobacterium parvum</name>
    <dbReference type="NCBI Taxonomy" id="2778550"/>
    <lineage>
        <taxon>Bacteria</taxon>
        <taxon>Pseudomonadati</taxon>
        <taxon>Pseudomonadota</taxon>
        <taxon>Gammaproteobacteria</taxon>
        <taxon>Enterobacterales</taxon>
        <taxon>Pectobacteriaceae</taxon>
        <taxon>Pectobacterium</taxon>
    </lineage>
</organism>
<evidence type="ECO:0000313" key="1">
    <source>
        <dbReference type="EMBL" id="MFJ5320323.1"/>
    </source>
</evidence>
<proteinExistence type="predicted"/>
<dbReference type="RefSeq" id="WP_146119404.1">
    <property type="nucleotide sequence ID" value="NZ_JBIXKD010000002.1"/>
</dbReference>
<protein>
    <submittedName>
        <fullName evidence="1">Uncharacterized protein</fullName>
    </submittedName>
</protein>
<keyword evidence="2" id="KW-1185">Reference proteome</keyword>
<evidence type="ECO:0000313" key="2">
    <source>
        <dbReference type="Proteomes" id="UP001617714"/>
    </source>
</evidence>
<dbReference type="EMBL" id="JBIXKD010000002">
    <property type="protein sequence ID" value="MFJ5320323.1"/>
    <property type="molecule type" value="Genomic_DNA"/>
</dbReference>
<sequence length="305" mass="35123">MEDESTFRIKFAFYHSSWEFDPDSVPELKANGTRVLPSEFILEMRHHIFCPECATPLSRRPQSKDKATDGRNPSFAHLPSYSHIYCSLRVKTAKGRQYNSEEEAKKAIANDQLAVVKSFMKERPELPEGNNGVYDQNHIEDQNGEISEVPIGRHRGQSFKLPSIITSVAGVCRNFDQNYYKYYVLPDEKNAERLDRLLTNINNVQGTTNIPKIYYAKILSSFSKPWDHSIRMTRLAWDSTGEYKDFYFKQNNKDSLGHGVNEDTRGRILLMYGVVTVNGVGLCIEHVGWGEFALLPEKYNYLFEK</sequence>